<evidence type="ECO:0000313" key="2">
    <source>
        <dbReference type="Proteomes" id="UP000799778"/>
    </source>
</evidence>
<organism evidence="1 2">
    <name type="scientific">Aaosphaeria arxii CBS 175.79</name>
    <dbReference type="NCBI Taxonomy" id="1450172"/>
    <lineage>
        <taxon>Eukaryota</taxon>
        <taxon>Fungi</taxon>
        <taxon>Dikarya</taxon>
        <taxon>Ascomycota</taxon>
        <taxon>Pezizomycotina</taxon>
        <taxon>Dothideomycetes</taxon>
        <taxon>Pleosporomycetidae</taxon>
        <taxon>Pleosporales</taxon>
        <taxon>Pleosporales incertae sedis</taxon>
        <taxon>Aaosphaeria</taxon>
    </lineage>
</organism>
<dbReference type="AlphaFoldDB" id="A0A6A5XBY1"/>
<evidence type="ECO:0000313" key="1">
    <source>
        <dbReference type="EMBL" id="KAF2010317.1"/>
    </source>
</evidence>
<accession>A0A6A5XBY1</accession>
<keyword evidence="2" id="KW-1185">Reference proteome</keyword>
<proteinExistence type="predicted"/>
<sequence length="361" mass="39704">MHLRVMVNVKRNDNSGFTKGFTNLDAGQVGRYKNLNSSVMSNLLINSPLANPSSALLLPLVTSLTSLFDSFSLPAPMAMVVQSSPPLLIRLFNNDEVSGVIPGSLVHSFGALENVCYSIYGVDPNNQLVHFHLEDGICQGVLIPHLWNLGHYFGVDSLRDGKLHLFVHFDQPGAPAYDGFEHAAAELKHRETTLPLSNELQQYPMFDPVLQMALFPDVAHPKPPVDTKPNVQIPLGDGNKYPGLPAYATPEAWDKSFKLFTAKAPPQDSFMHRTRRWTKFTLGVRRRVAHARLIEGSYGVEAPNTCQSCKDLGVACRVYHPAIFGSDFKKLNALKKGTKMCSRCLNKNGSGCEAWGSPSSS</sequence>
<dbReference type="OrthoDB" id="3794887at2759"/>
<gene>
    <name evidence="1" type="ORF">BU24DRAFT_496343</name>
</gene>
<dbReference type="GeneID" id="54291586"/>
<dbReference type="Proteomes" id="UP000799778">
    <property type="component" value="Unassembled WGS sequence"/>
</dbReference>
<protein>
    <submittedName>
        <fullName evidence="1">Uncharacterized protein</fullName>
    </submittedName>
</protein>
<dbReference type="EMBL" id="ML978076">
    <property type="protein sequence ID" value="KAF2010317.1"/>
    <property type="molecule type" value="Genomic_DNA"/>
</dbReference>
<dbReference type="RefSeq" id="XP_033378656.1">
    <property type="nucleotide sequence ID" value="XM_033534189.1"/>
</dbReference>
<reference evidence="1" key="1">
    <citation type="journal article" date="2020" name="Stud. Mycol.">
        <title>101 Dothideomycetes genomes: a test case for predicting lifestyles and emergence of pathogens.</title>
        <authorList>
            <person name="Haridas S."/>
            <person name="Albert R."/>
            <person name="Binder M."/>
            <person name="Bloem J."/>
            <person name="Labutti K."/>
            <person name="Salamov A."/>
            <person name="Andreopoulos B."/>
            <person name="Baker S."/>
            <person name="Barry K."/>
            <person name="Bills G."/>
            <person name="Bluhm B."/>
            <person name="Cannon C."/>
            <person name="Castanera R."/>
            <person name="Culley D."/>
            <person name="Daum C."/>
            <person name="Ezra D."/>
            <person name="Gonzalez J."/>
            <person name="Henrissat B."/>
            <person name="Kuo A."/>
            <person name="Liang C."/>
            <person name="Lipzen A."/>
            <person name="Lutzoni F."/>
            <person name="Magnuson J."/>
            <person name="Mondo S."/>
            <person name="Nolan M."/>
            <person name="Ohm R."/>
            <person name="Pangilinan J."/>
            <person name="Park H.-J."/>
            <person name="Ramirez L."/>
            <person name="Alfaro M."/>
            <person name="Sun H."/>
            <person name="Tritt A."/>
            <person name="Yoshinaga Y."/>
            <person name="Zwiers L.-H."/>
            <person name="Turgeon B."/>
            <person name="Goodwin S."/>
            <person name="Spatafora J."/>
            <person name="Crous P."/>
            <person name="Grigoriev I."/>
        </authorList>
    </citation>
    <scope>NUCLEOTIDE SEQUENCE</scope>
    <source>
        <strain evidence="1">CBS 175.79</strain>
    </source>
</reference>
<name>A0A6A5XBY1_9PLEO</name>